<protein>
    <submittedName>
        <fullName evidence="1">Uncharacterized protein</fullName>
    </submittedName>
</protein>
<evidence type="ECO:0000313" key="1">
    <source>
        <dbReference type="EMBL" id="KAI4369916.1"/>
    </source>
</evidence>
<evidence type="ECO:0000313" key="2">
    <source>
        <dbReference type="Proteomes" id="UP001057402"/>
    </source>
</evidence>
<accession>A0ACB9QSK1</accession>
<reference evidence="2" key="1">
    <citation type="journal article" date="2023" name="Front. Plant Sci.">
        <title>Chromosomal-level genome assembly of Melastoma candidum provides insights into trichome evolution.</title>
        <authorList>
            <person name="Zhong Y."/>
            <person name="Wu W."/>
            <person name="Sun C."/>
            <person name="Zou P."/>
            <person name="Liu Y."/>
            <person name="Dai S."/>
            <person name="Zhou R."/>
        </authorList>
    </citation>
    <scope>NUCLEOTIDE SEQUENCE [LARGE SCALE GENOMIC DNA]</scope>
</reference>
<dbReference type="Proteomes" id="UP001057402">
    <property type="component" value="Chromosome 5"/>
</dbReference>
<name>A0ACB9QSK1_9MYRT</name>
<dbReference type="EMBL" id="CM042884">
    <property type="protein sequence ID" value="KAI4369916.1"/>
    <property type="molecule type" value="Genomic_DNA"/>
</dbReference>
<gene>
    <name evidence="1" type="ORF">MLD38_018309</name>
</gene>
<sequence length="285" mass="30335">MAKGGDLWDDSALVDAFDHAMSTYKKMHKKKKQVSGPDDGEVITVLDNINTETRNGNGDALSMPTANGLTTVEECNDLSLVEEDPAPEASADGGTQDTTFECHSVADLDAYNQLLGQYYELEASRQKVLEQLSLYGDMSNQNYGASQGNPGLEMAGASSIPQDYVSACRVACPMDIYCCCCTYVCPTSAEPCRLSSCSVGSGTGIQHHGNAVIDNSGITRTAMEAIGRAMSSLKVNAPASEDKDGEGEAFSGGTDITDVMNAWYSAGFYTGKYLAEQSGREKSRV</sequence>
<proteinExistence type="predicted"/>
<comment type="caution">
    <text evidence="1">The sequence shown here is derived from an EMBL/GenBank/DDBJ whole genome shotgun (WGS) entry which is preliminary data.</text>
</comment>
<keyword evidence="2" id="KW-1185">Reference proteome</keyword>
<organism evidence="1 2">
    <name type="scientific">Melastoma candidum</name>
    <dbReference type="NCBI Taxonomy" id="119954"/>
    <lineage>
        <taxon>Eukaryota</taxon>
        <taxon>Viridiplantae</taxon>
        <taxon>Streptophyta</taxon>
        <taxon>Embryophyta</taxon>
        <taxon>Tracheophyta</taxon>
        <taxon>Spermatophyta</taxon>
        <taxon>Magnoliopsida</taxon>
        <taxon>eudicotyledons</taxon>
        <taxon>Gunneridae</taxon>
        <taxon>Pentapetalae</taxon>
        <taxon>rosids</taxon>
        <taxon>malvids</taxon>
        <taxon>Myrtales</taxon>
        <taxon>Melastomataceae</taxon>
        <taxon>Melastomatoideae</taxon>
        <taxon>Melastomateae</taxon>
        <taxon>Melastoma</taxon>
    </lineage>
</organism>